<evidence type="ECO:0000256" key="1">
    <source>
        <dbReference type="SAM" id="MobiDB-lite"/>
    </source>
</evidence>
<dbReference type="SUPFAM" id="SSF54001">
    <property type="entry name" value="Cysteine proteinases"/>
    <property type="match status" value="1"/>
</dbReference>
<evidence type="ECO:0000313" key="4">
    <source>
        <dbReference type="Proteomes" id="UP000539052"/>
    </source>
</evidence>
<dbReference type="Pfam" id="PF05257">
    <property type="entry name" value="CHAP"/>
    <property type="match status" value="1"/>
</dbReference>
<reference evidence="3 4" key="1">
    <citation type="submission" date="2020-03" db="EMBL/GenBank/DDBJ databases">
        <title>Genome Sequence of industrial isolate, B5A.</title>
        <authorList>
            <person name="Sharma S."/>
            <person name="Patil P.B."/>
            <person name="Korpole S."/>
        </authorList>
    </citation>
    <scope>NUCLEOTIDE SEQUENCE [LARGE SCALE GENOMIC DNA]</scope>
    <source>
        <strain evidence="3 4">PI-S10-B5A</strain>
    </source>
</reference>
<dbReference type="RefSeq" id="WP_170821284.1">
    <property type="nucleotide sequence ID" value="NZ_JAAOXG010000019.1"/>
</dbReference>
<name>A0ABX1VNT1_9FIRM</name>
<dbReference type="InterPro" id="IPR038765">
    <property type="entry name" value="Papain-like_cys_pep_sf"/>
</dbReference>
<dbReference type="Proteomes" id="UP000539052">
    <property type="component" value="Unassembled WGS sequence"/>
</dbReference>
<dbReference type="EMBL" id="JAAOXG010000019">
    <property type="protein sequence ID" value="NNJ30074.1"/>
    <property type="molecule type" value="Genomic_DNA"/>
</dbReference>
<accession>A0ABX1VNT1</accession>
<keyword evidence="4" id="KW-1185">Reference proteome</keyword>
<evidence type="ECO:0000259" key="2">
    <source>
        <dbReference type="Pfam" id="PF05257"/>
    </source>
</evidence>
<feature type="region of interest" description="Disordered" evidence="1">
    <location>
        <begin position="164"/>
        <end position="183"/>
    </location>
</feature>
<comment type="caution">
    <text evidence="3">The sequence shown here is derived from an EMBL/GenBank/DDBJ whole genome shotgun (WGS) entry which is preliminary data.</text>
</comment>
<feature type="compositionally biased region" description="Low complexity" evidence="1">
    <location>
        <begin position="165"/>
        <end position="183"/>
    </location>
</feature>
<gene>
    <name evidence="3" type="ORF">G9470_09775</name>
</gene>
<protein>
    <submittedName>
        <fullName evidence="3">CHAP domain-containing protein</fullName>
    </submittedName>
</protein>
<proteinExistence type="predicted"/>
<feature type="domain" description="Peptidase C51" evidence="2">
    <location>
        <begin position="49"/>
        <end position="139"/>
    </location>
</feature>
<sequence>MTEKELRQSYINAAISYLGCKESDGSHKKIIDLYNSHKPLARSYAVKYTDSWCATFVSAMAIKAGLTSIIPTECGCGQMIQLFQKLGAWVENDAYRPEAGDIIFYDWDDSGAGDCTGWPEHVGIVVSVSGNTMKIIEGNKSDSVSYRDIAVNARYIRGYGVPKYSSKATSSGTGSGSGSASSDTSLKYAVGDTVDFTGTTHYTSSYSGGVAKGCKPGKAKVQQLSKGQPHPYLLKAISGSGSTVYGWVNASDISGATTAASSGTISEGKKVKVKATATKYATGQTIPNWVKNKTYTVQQIDSERALLKEITSWVKLADLVLA</sequence>
<dbReference type="InterPro" id="IPR007921">
    <property type="entry name" value="CHAP_dom"/>
</dbReference>
<organism evidence="3 4">
    <name type="scientific">Lacrimispora defluvii</name>
    <dbReference type="NCBI Taxonomy" id="2719233"/>
    <lineage>
        <taxon>Bacteria</taxon>
        <taxon>Bacillati</taxon>
        <taxon>Bacillota</taxon>
        <taxon>Clostridia</taxon>
        <taxon>Lachnospirales</taxon>
        <taxon>Lachnospiraceae</taxon>
        <taxon>Lacrimispora</taxon>
    </lineage>
</organism>
<evidence type="ECO:0000313" key="3">
    <source>
        <dbReference type="EMBL" id="NNJ30074.1"/>
    </source>
</evidence>